<evidence type="ECO:0000259" key="9">
    <source>
        <dbReference type="PROSITE" id="PS51755"/>
    </source>
</evidence>
<evidence type="ECO:0000259" key="8">
    <source>
        <dbReference type="PROSITE" id="PS50110"/>
    </source>
</evidence>
<dbReference type="PANTHER" id="PTHR48111">
    <property type="entry name" value="REGULATOR OF RPOS"/>
    <property type="match status" value="1"/>
</dbReference>
<evidence type="ECO:0000256" key="6">
    <source>
        <dbReference type="PROSITE-ProRule" id="PRU00169"/>
    </source>
</evidence>
<keyword evidence="2" id="KW-0902">Two-component regulatory system</keyword>
<evidence type="ECO:0000256" key="3">
    <source>
        <dbReference type="ARBA" id="ARBA00023015"/>
    </source>
</evidence>
<feature type="DNA-binding region" description="OmpR/PhoB-type" evidence="7">
    <location>
        <begin position="115"/>
        <end position="211"/>
    </location>
</feature>
<evidence type="ECO:0000256" key="2">
    <source>
        <dbReference type="ARBA" id="ARBA00023012"/>
    </source>
</evidence>
<dbReference type="PROSITE" id="PS50110">
    <property type="entry name" value="RESPONSE_REGULATORY"/>
    <property type="match status" value="1"/>
</dbReference>
<comment type="caution">
    <text evidence="10">The sequence shown here is derived from an EMBL/GenBank/DDBJ whole genome shotgun (WGS) entry which is preliminary data.</text>
</comment>
<evidence type="ECO:0000313" key="11">
    <source>
        <dbReference type="Proteomes" id="UP000756530"/>
    </source>
</evidence>
<feature type="domain" description="Response regulatory" evidence="8">
    <location>
        <begin position="7"/>
        <end position="104"/>
    </location>
</feature>
<keyword evidence="3" id="KW-0805">Transcription regulation</keyword>
<protein>
    <submittedName>
        <fullName evidence="10">Response regulator transcription factor</fullName>
    </submittedName>
</protein>
<organism evidence="10 11">
    <name type="scientific">Maritimibacter dapengensis</name>
    <dbReference type="NCBI Taxonomy" id="2836868"/>
    <lineage>
        <taxon>Bacteria</taxon>
        <taxon>Pseudomonadati</taxon>
        <taxon>Pseudomonadota</taxon>
        <taxon>Alphaproteobacteria</taxon>
        <taxon>Rhodobacterales</taxon>
        <taxon>Roseobacteraceae</taxon>
        <taxon>Maritimibacter</taxon>
    </lineage>
</organism>
<evidence type="ECO:0000256" key="5">
    <source>
        <dbReference type="ARBA" id="ARBA00023163"/>
    </source>
</evidence>
<keyword evidence="1 6" id="KW-0597">Phosphoprotein</keyword>
<feature type="modified residue" description="4-aspartylphosphate" evidence="6">
    <location>
        <position position="56"/>
    </location>
</feature>
<evidence type="ECO:0000256" key="4">
    <source>
        <dbReference type="ARBA" id="ARBA00023125"/>
    </source>
</evidence>
<feature type="domain" description="OmpR/PhoB-type" evidence="9">
    <location>
        <begin position="115"/>
        <end position="211"/>
    </location>
</feature>
<keyword evidence="4 7" id="KW-0238">DNA-binding</keyword>
<keyword evidence="11" id="KW-1185">Reference proteome</keyword>
<proteinExistence type="predicted"/>
<dbReference type="RefSeq" id="WP_218392902.1">
    <property type="nucleotide sequence ID" value="NZ_JAHUZE010000003.1"/>
</dbReference>
<dbReference type="Proteomes" id="UP000756530">
    <property type="component" value="Unassembled WGS sequence"/>
</dbReference>
<sequence>MMEAPAHLLLIDGDADRRDLFRTYLKRQGFLVSAARDSDHARRLLAGLEFDLIVMDESEPDEELCDITQAPAIWLVSGHSSRTGETIAKPFEPQMLTDRINQVLNRRPPPVVVRPKELNLGPLRYVIEQAVLFDGETRLRLTATEVKLMRALAERPGAPLTRSELADAVDADPASRAVDVQITRLRRKLEADPKMPRYLQTVRGTGYMLAPD</sequence>
<dbReference type="PROSITE" id="PS51755">
    <property type="entry name" value="OMPR_PHOB"/>
    <property type="match status" value="1"/>
</dbReference>
<gene>
    <name evidence="10" type="ORF">KJP28_12300</name>
</gene>
<dbReference type="CDD" id="cd00383">
    <property type="entry name" value="trans_reg_C"/>
    <property type="match status" value="1"/>
</dbReference>
<keyword evidence="5" id="KW-0804">Transcription</keyword>
<evidence type="ECO:0000256" key="7">
    <source>
        <dbReference type="PROSITE-ProRule" id="PRU01091"/>
    </source>
</evidence>
<dbReference type="PANTHER" id="PTHR48111:SF4">
    <property type="entry name" value="DNA-BINDING DUAL TRANSCRIPTIONAL REGULATOR OMPR"/>
    <property type="match status" value="1"/>
</dbReference>
<name>A0ABS6T382_9RHOB</name>
<dbReference type="Pfam" id="PF00486">
    <property type="entry name" value="Trans_reg_C"/>
    <property type="match status" value="1"/>
</dbReference>
<dbReference type="InterPro" id="IPR039420">
    <property type="entry name" value="WalR-like"/>
</dbReference>
<evidence type="ECO:0000313" key="10">
    <source>
        <dbReference type="EMBL" id="MBV7379705.1"/>
    </source>
</evidence>
<reference evidence="10 11" key="1">
    <citation type="submission" date="2021-05" db="EMBL/GenBank/DDBJ databases">
        <title>Culturable bacteria isolated from Daya Bay.</title>
        <authorList>
            <person name="Zheng W."/>
            <person name="Yu S."/>
            <person name="Huang Y."/>
        </authorList>
    </citation>
    <scope>NUCLEOTIDE SEQUENCE [LARGE SCALE GENOMIC DNA]</scope>
    <source>
        <strain evidence="10 11">DP4N28-5</strain>
    </source>
</reference>
<evidence type="ECO:0000256" key="1">
    <source>
        <dbReference type="ARBA" id="ARBA00022553"/>
    </source>
</evidence>
<dbReference type="InterPro" id="IPR001867">
    <property type="entry name" value="OmpR/PhoB-type_DNA-bd"/>
</dbReference>
<dbReference type="SMART" id="SM00862">
    <property type="entry name" value="Trans_reg_C"/>
    <property type="match status" value="1"/>
</dbReference>
<accession>A0ABS6T382</accession>
<dbReference type="EMBL" id="JAHUZE010000003">
    <property type="protein sequence ID" value="MBV7379705.1"/>
    <property type="molecule type" value="Genomic_DNA"/>
</dbReference>
<dbReference type="InterPro" id="IPR001789">
    <property type="entry name" value="Sig_transdc_resp-reg_receiver"/>
</dbReference>